<sequence length="89" mass="9959">MSCLQTTCSDPRSGKLWQRFLQLQGIFLNGPDGSLQCKVLLALMTPRRSTTTATQEPEGFQRTSLGSLLQDGGSWDEPLRLPQRKLRPL</sequence>
<dbReference type="Proteomes" id="UP001356427">
    <property type="component" value="Unassembled WGS sequence"/>
</dbReference>
<comment type="caution">
    <text evidence="2">The sequence shown here is derived from an EMBL/GenBank/DDBJ whole genome shotgun (WGS) entry which is preliminary data.</text>
</comment>
<evidence type="ECO:0000313" key="2">
    <source>
        <dbReference type="EMBL" id="KAK6328877.1"/>
    </source>
</evidence>
<dbReference type="EMBL" id="JAGTTL010000001">
    <property type="protein sequence ID" value="KAK6328877.1"/>
    <property type="molecule type" value="Genomic_DNA"/>
</dbReference>
<accession>A0AAN8MN04</accession>
<feature type="compositionally biased region" description="Polar residues" evidence="1">
    <location>
        <begin position="48"/>
        <end position="67"/>
    </location>
</feature>
<proteinExistence type="predicted"/>
<evidence type="ECO:0000313" key="3">
    <source>
        <dbReference type="Proteomes" id="UP001356427"/>
    </source>
</evidence>
<reference evidence="2 3" key="1">
    <citation type="submission" date="2021-04" db="EMBL/GenBank/DDBJ databases">
        <authorList>
            <person name="De Guttry C."/>
            <person name="Zahm M."/>
            <person name="Klopp C."/>
            <person name="Cabau C."/>
            <person name="Louis A."/>
            <person name="Berthelot C."/>
            <person name="Parey E."/>
            <person name="Roest Crollius H."/>
            <person name="Montfort J."/>
            <person name="Robinson-Rechavi M."/>
            <person name="Bucao C."/>
            <person name="Bouchez O."/>
            <person name="Gislard M."/>
            <person name="Lluch J."/>
            <person name="Milhes M."/>
            <person name="Lampietro C."/>
            <person name="Lopez Roques C."/>
            <person name="Donnadieu C."/>
            <person name="Braasch I."/>
            <person name="Desvignes T."/>
            <person name="Postlethwait J."/>
            <person name="Bobe J."/>
            <person name="Wedekind C."/>
            <person name="Guiguen Y."/>
        </authorList>
    </citation>
    <scope>NUCLEOTIDE SEQUENCE [LARGE SCALE GENOMIC DNA]</scope>
    <source>
        <strain evidence="2">Cs_M1</strain>
        <tissue evidence="2">Blood</tissue>
    </source>
</reference>
<protein>
    <submittedName>
        <fullName evidence="2">Uncharacterized protein</fullName>
    </submittedName>
</protein>
<feature type="region of interest" description="Disordered" evidence="1">
    <location>
        <begin position="48"/>
        <end position="89"/>
    </location>
</feature>
<organism evidence="2 3">
    <name type="scientific">Coregonus suidteri</name>
    <dbReference type="NCBI Taxonomy" id="861788"/>
    <lineage>
        <taxon>Eukaryota</taxon>
        <taxon>Metazoa</taxon>
        <taxon>Chordata</taxon>
        <taxon>Craniata</taxon>
        <taxon>Vertebrata</taxon>
        <taxon>Euteleostomi</taxon>
        <taxon>Actinopterygii</taxon>
        <taxon>Neopterygii</taxon>
        <taxon>Teleostei</taxon>
        <taxon>Protacanthopterygii</taxon>
        <taxon>Salmoniformes</taxon>
        <taxon>Salmonidae</taxon>
        <taxon>Coregoninae</taxon>
        <taxon>Coregonus</taxon>
    </lineage>
</organism>
<gene>
    <name evidence="2" type="ORF">J4Q44_G00008550</name>
</gene>
<name>A0AAN8MN04_9TELE</name>
<dbReference type="AlphaFoldDB" id="A0AAN8MN04"/>
<keyword evidence="3" id="KW-1185">Reference proteome</keyword>
<evidence type="ECO:0000256" key="1">
    <source>
        <dbReference type="SAM" id="MobiDB-lite"/>
    </source>
</evidence>